<gene>
    <name evidence="6" type="ORF">VO64_5825</name>
</gene>
<dbReference type="GO" id="GO:0016887">
    <property type="term" value="F:ATP hydrolysis activity"/>
    <property type="evidence" value="ECO:0007669"/>
    <property type="project" value="InterPro"/>
</dbReference>
<comment type="similarity">
    <text evidence="1">Belongs to the AAA ATPase family.</text>
</comment>
<keyword evidence="6" id="KW-0131">Cell cycle</keyword>
<feature type="domain" description="AAA+ ATPase" evidence="5">
    <location>
        <begin position="505"/>
        <end position="637"/>
    </location>
</feature>
<dbReference type="InterPro" id="IPR054472">
    <property type="entry name" value="WHD"/>
</dbReference>
<dbReference type="GO" id="GO:0005524">
    <property type="term" value="F:ATP binding"/>
    <property type="evidence" value="ECO:0007669"/>
    <property type="project" value="UniProtKB-KW"/>
</dbReference>
<feature type="region of interest" description="Disordered" evidence="4">
    <location>
        <begin position="1"/>
        <end position="23"/>
    </location>
</feature>
<dbReference type="InterPro" id="IPR003593">
    <property type="entry name" value="AAA+_ATPase"/>
</dbReference>
<dbReference type="SUPFAM" id="SSF52540">
    <property type="entry name" value="P-loop containing nucleoside triphosphate hydrolases"/>
    <property type="match status" value="1"/>
</dbReference>
<dbReference type="GO" id="GO:0051301">
    <property type="term" value="P:cell division"/>
    <property type="evidence" value="ECO:0007669"/>
    <property type="project" value="UniProtKB-KW"/>
</dbReference>
<dbReference type="InterPro" id="IPR027417">
    <property type="entry name" value="P-loop_NTPase"/>
</dbReference>
<dbReference type="InterPro" id="IPR003959">
    <property type="entry name" value="ATPase_AAA_core"/>
</dbReference>
<dbReference type="SMART" id="SM00382">
    <property type="entry name" value="AAA"/>
    <property type="match status" value="1"/>
</dbReference>
<dbReference type="Pfam" id="PF00004">
    <property type="entry name" value="AAA"/>
    <property type="match status" value="1"/>
</dbReference>
<protein>
    <submittedName>
        <fullName evidence="6">Cell division protein FtsH</fullName>
    </submittedName>
</protein>
<reference evidence="6 7" key="1">
    <citation type="journal article" date="2015" name="Genome Announc.">
        <title>Complete Genome Sequence of Biocontrol Strain Pseudomonas fluorescens LBUM223.</title>
        <authorList>
            <person name="Roquigny R."/>
            <person name="Arseneault T."/>
            <person name="Gadkar V.J."/>
            <person name="Novinscak A."/>
            <person name="Joly D.L."/>
            <person name="Filion M."/>
        </authorList>
    </citation>
    <scope>NUCLEOTIDE SEQUENCE [LARGE SCALE GENOMIC DNA]</scope>
    <source>
        <strain evidence="6 7">LBUM223</strain>
    </source>
</reference>
<evidence type="ECO:0000313" key="7">
    <source>
        <dbReference type="Proteomes" id="UP000033099"/>
    </source>
</evidence>
<dbReference type="EMBL" id="CP011117">
    <property type="protein sequence ID" value="AKA86371.1"/>
    <property type="molecule type" value="Genomic_DNA"/>
</dbReference>
<evidence type="ECO:0000313" key="6">
    <source>
        <dbReference type="EMBL" id="AKA86371.1"/>
    </source>
</evidence>
<evidence type="ECO:0000256" key="4">
    <source>
        <dbReference type="SAM" id="MobiDB-lite"/>
    </source>
</evidence>
<keyword evidence="2" id="KW-0547">Nucleotide-binding</keyword>
<evidence type="ECO:0000256" key="3">
    <source>
        <dbReference type="ARBA" id="ARBA00022840"/>
    </source>
</evidence>
<evidence type="ECO:0000256" key="2">
    <source>
        <dbReference type="ARBA" id="ARBA00022741"/>
    </source>
</evidence>
<dbReference type="Pfam" id="PF22977">
    <property type="entry name" value="WHD"/>
    <property type="match status" value="1"/>
</dbReference>
<dbReference type="KEGG" id="pfb:VO64_5825"/>
<dbReference type="Gene3D" id="3.40.50.300">
    <property type="entry name" value="P-loop containing nucleotide triphosphate hydrolases"/>
    <property type="match status" value="1"/>
</dbReference>
<dbReference type="PANTHER" id="PTHR23073">
    <property type="entry name" value="26S PROTEASOME REGULATORY SUBUNIT"/>
    <property type="match status" value="1"/>
</dbReference>
<evidence type="ECO:0000256" key="1">
    <source>
        <dbReference type="ARBA" id="ARBA00006914"/>
    </source>
</evidence>
<keyword evidence="3" id="KW-0067">ATP-binding</keyword>
<organism evidence="6 7">
    <name type="scientific">Pseudomonas synxantha</name>
    <dbReference type="NCBI Taxonomy" id="47883"/>
    <lineage>
        <taxon>Bacteria</taxon>
        <taxon>Pseudomonadati</taxon>
        <taxon>Pseudomonadota</taxon>
        <taxon>Gammaproteobacteria</taxon>
        <taxon>Pseudomonadales</taxon>
        <taxon>Pseudomonadaceae</taxon>
        <taxon>Pseudomonas</taxon>
    </lineage>
</organism>
<dbReference type="AlphaFoldDB" id="A0AAU8TWF4"/>
<sequence>MNLHTSSTDDVLHENAGTSARENSTPIDMLAPWLEAVDVTVQRYLALQQARGEDRFDMASIMMPAEELEVDGLRIPTGRPLWLDMRAEAVDLVEALPPLTGLLAGVAKRFCLVNFDILALVLGMMPALEPRYGPLLAFLQGDEQAVWPHIDLILLLFGAQDEREQHRLHLIAADQPLRYGGLMHLSERSGRASNREDATYMRTSNAVVAYLSTGIVPLSQAMLDVGHWLEPTAPNVLELSDEWQHFGARLQQFCYPLVETVTPLVLLEGAADRDKVLAHIAAGGNSRALLLDLAALPEEAYDAWPVILEALQITRLSASMLVLRNFGLFEQTYPNLLHALDMRLRTHGQPVVVSLPTDANGPGLRELPRLKIALPAPAPGDNIAAIGALLLEHANDEPPEGLSHLLKRTHVNLDTLNFAMHEAYWYAQQRVPNATVEGDDIYQALRARAQQQFGPLAQRLEPRRGLSDIVISAGLREQLDEILAAISYRDEVLGKGFTKKVAYGVGISALFYGESGTGKSMAAEALAYELGLDLIRVDLSTVVNKYVGETEKNLSKIFDLALADTGVLLFDEADALFGRRSEVKDAQDRHANIQVSYLLQRLEHYPGLVVLSTNNRGHLDSAFTRRLTFMTRFDKPDAALRAKMWEQIWPAELDRDADIDWTQLAERAELTGAGIRNVALLASWLAAQARRPVGKADIERAMRRELDKTGRLMGATETSRRQDH</sequence>
<dbReference type="Proteomes" id="UP000033099">
    <property type="component" value="Chromosome"/>
</dbReference>
<accession>A0AAU8TWF4</accession>
<proteinExistence type="inferred from homology"/>
<dbReference type="CDD" id="cd19481">
    <property type="entry name" value="RecA-like_protease"/>
    <property type="match status" value="1"/>
</dbReference>
<name>A0AAU8TWF4_9PSED</name>
<evidence type="ECO:0000259" key="5">
    <source>
        <dbReference type="SMART" id="SM00382"/>
    </source>
</evidence>
<dbReference type="InterPro" id="IPR050221">
    <property type="entry name" value="26S_Proteasome_ATPase"/>
</dbReference>
<keyword evidence="6" id="KW-0132">Cell division</keyword>